<gene>
    <name evidence="2" type="ORF">ABSL23_04975</name>
</gene>
<organism evidence="2">
    <name type="scientific">Halobacterium sp. NMX12-1</name>
    <dbReference type="NCBI Taxonomy" id="3166650"/>
    <lineage>
        <taxon>Archaea</taxon>
        <taxon>Methanobacteriati</taxon>
        <taxon>Methanobacteriota</taxon>
        <taxon>Stenosarchaea group</taxon>
        <taxon>Halobacteria</taxon>
        <taxon>Halobacteriales</taxon>
        <taxon>Halobacteriaceae</taxon>
        <taxon>Halobacterium</taxon>
    </lineage>
</organism>
<protein>
    <recommendedName>
        <fullName evidence="3">DUF4178 domain-containing protein</fullName>
    </recommendedName>
</protein>
<dbReference type="KEGG" id="hanx:ABSL23_04975"/>
<dbReference type="GeneID" id="91108478"/>
<evidence type="ECO:0000256" key="1">
    <source>
        <dbReference type="SAM" id="Phobius"/>
    </source>
</evidence>
<keyword evidence="1" id="KW-0812">Transmembrane</keyword>
<dbReference type="AlphaFoldDB" id="A0AAU8CF41"/>
<evidence type="ECO:0000313" key="2">
    <source>
        <dbReference type="EMBL" id="XCF17369.1"/>
    </source>
</evidence>
<accession>A0AAU8CF41</accession>
<evidence type="ECO:0008006" key="3">
    <source>
        <dbReference type="Google" id="ProtNLM"/>
    </source>
</evidence>
<keyword evidence="1" id="KW-1133">Transmembrane helix</keyword>
<sequence>MQRRAAAVSVVVFILLAAGAYTFIGAAQQPDVTLENPDYTVSADETLTLAGTSYSFTEVSGDSATAEWTNESARYTESWSANDTVVYQGSNYSVVIPSQTDPTEFELREVQTVDRPTVEQDGTTYVIVEEDGERRLVERDEYLDDPVVHEFAEGDAIERPDNDNETRVASVTNSSVTVEWFAPQTNEVSFDEGENTTVGDTAYLAHFEQQDGSSVLQLTTDYEDYHSDVEAQQEFHERTNGLWGIAILSALAAALLSMLAFMPSRY</sequence>
<dbReference type="RefSeq" id="WP_353634933.1">
    <property type="nucleotide sequence ID" value="NZ_CP159204.1"/>
</dbReference>
<reference evidence="2" key="1">
    <citation type="submission" date="2024-06" db="EMBL/GenBank/DDBJ databases">
        <title>Genome Sequence of an extremely halophilic archaeon isolated from Permian era halite, Salado Formation, Carlsbad, New Mexico: Halobacterium sp. strain NMX12-1.</title>
        <authorList>
            <person name="Sotoa L."/>
            <person name="DasSarma P."/>
            <person name="Anton B.P."/>
            <person name="Vincze T."/>
            <person name="Verma I."/>
            <person name="Eralp B."/>
            <person name="Powers D.W."/>
            <person name="Dozier B.L."/>
            <person name="Roberts R.J."/>
            <person name="DasSarma S."/>
        </authorList>
    </citation>
    <scope>NUCLEOTIDE SEQUENCE</scope>
    <source>
        <strain evidence="2">NMX12-1</strain>
    </source>
</reference>
<proteinExistence type="predicted"/>
<dbReference type="EMBL" id="CP159204">
    <property type="protein sequence ID" value="XCF17369.1"/>
    <property type="molecule type" value="Genomic_DNA"/>
</dbReference>
<name>A0AAU8CF41_9EURY</name>
<keyword evidence="1" id="KW-0472">Membrane</keyword>
<feature type="transmembrane region" description="Helical" evidence="1">
    <location>
        <begin position="242"/>
        <end position="262"/>
    </location>
</feature>